<dbReference type="Proteomes" id="UP001526246">
    <property type="component" value="Unassembled WGS sequence"/>
</dbReference>
<gene>
    <name evidence="2" type="ORF">OMW55_03795</name>
</gene>
<sequence>MVRFNPVIFAIVALASCQASSAEQSGPASPELEQLQQAVRQIKADDPDTARLLVRECATVGSFASDAGKLETLRCMKRKYDEGVRAE</sequence>
<dbReference type="PROSITE" id="PS51257">
    <property type="entry name" value="PROKAR_LIPOPROTEIN"/>
    <property type="match status" value="1"/>
</dbReference>
<evidence type="ECO:0008006" key="4">
    <source>
        <dbReference type="Google" id="ProtNLM"/>
    </source>
</evidence>
<dbReference type="RefSeq" id="WP_264880939.1">
    <property type="nucleotide sequence ID" value="NZ_JAPDOB010000001.1"/>
</dbReference>
<accession>A0ABT3JCX8</accession>
<proteinExistence type="predicted"/>
<dbReference type="EMBL" id="JAPDOB010000001">
    <property type="protein sequence ID" value="MCW3796927.1"/>
    <property type="molecule type" value="Genomic_DNA"/>
</dbReference>
<evidence type="ECO:0000256" key="1">
    <source>
        <dbReference type="SAM" id="SignalP"/>
    </source>
</evidence>
<comment type="caution">
    <text evidence="2">The sequence shown here is derived from an EMBL/GenBank/DDBJ whole genome shotgun (WGS) entry which is preliminary data.</text>
</comment>
<keyword evidence="3" id="KW-1185">Reference proteome</keyword>
<name>A0ABT3JCX8_9SPHN</name>
<organism evidence="2 3">
    <name type="scientific">Sphingomonas arvum</name>
    <dbReference type="NCBI Taxonomy" id="2992113"/>
    <lineage>
        <taxon>Bacteria</taxon>
        <taxon>Pseudomonadati</taxon>
        <taxon>Pseudomonadota</taxon>
        <taxon>Alphaproteobacteria</taxon>
        <taxon>Sphingomonadales</taxon>
        <taxon>Sphingomonadaceae</taxon>
        <taxon>Sphingomonas</taxon>
    </lineage>
</organism>
<evidence type="ECO:0000313" key="2">
    <source>
        <dbReference type="EMBL" id="MCW3796927.1"/>
    </source>
</evidence>
<reference evidence="2 3" key="1">
    <citation type="submission" date="2022-10" db="EMBL/GenBank/DDBJ databases">
        <title>Sphingomonas sp.</title>
        <authorList>
            <person name="Jin C."/>
        </authorList>
    </citation>
    <scope>NUCLEOTIDE SEQUENCE [LARGE SCALE GENOMIC DNA]</scope>
    <source>
        <strain evidence="2 3">BN140010</strain>
    </source>
</reference>
<protein>
    <recommendedName>
        <fullName evidence="4">Secreted protein</fullName>
    </recommendedName>
</protein>
<feature type="signal peptide" evidence="1">
    <location>
        <begin position="1"/>
        <end position="21"/>
    </location>
</feature>
<keyword evidence="1" id="KW-0732">Signal</keyword>
<feature type="chain" id="PRO_5047372842" description="Secreted protein" evidence="1">
    <location>
        <begin position="22"/>
        <end position="87"/>
    </location>
</feature>
<evidence type="ECO:0000313" key="3">
    <source>
        <dbReference type="Proteomes" id="UP001526246"/>
    </source>
</evidence>